<reference evidence="1" key="1">
    <citation type="journal article" date="2020" name="Nature">
        <title>Giant virus diversity and host interactions through global metagenomics.</title>
        <authorList>
            <person name="Schulz F."/>
            <person name="Roux S."/>
            <person name="Paez-Espino D."/>
            <person name="Jungbluth S."/>
            <person name="Walsh D.A."/>
            <person name="Denef V.J."/>
            <person name="McMahon K.D."/>
            <person name="Konstantinidis K.T."/>
            <person name="Eloe-Fadrosh E.A."/>
            <person name="Kyrpides N.C."/>
            <person name="Woyke T."/>
        </authorList>
    </citation>
    <scope>NUCLEOTIDE SEQUENCE</scope>
    <source>
        <strain evidence="1">GVMAG-M-3300025727-45</strain>
    </source>
</reference>
<dbReference type="AlphaFoldDB" id="A0A6C0J4P4"/>
<dbReference type="Gene3D" id="3.30.470.30">
    <property type="entry name" value="DNA ligase/mRNA capping enzyme"/>
    <property type="match status" value="1"/>
</dbReference>
<name>A0A6C0J4P4_9ZZZZ</name>
<sequence length="378" mass="43908">MYAYVNMISSIKKNYSNIETKKIMLKTRNGMVNTKLHYEGNYAENGNILEKILKKQYMTQEKLFENKIPVYKLTNNDAKKSLLEYLKTKYDIQMNSGNKYFKFMDQDDVTTLKTSEHLVYFNTNPKYFLLFCSIIKESTVYLLINKPTEDVYLLSYKSKKSYNGDCILEGEIINNSCYLVSDIIIYKGEKCNDSMKDKLKLLKDITNNIDENSSLKLQIKEFVPLCNTVSFIRDYLPSLSYKNIVNGLVFRPNNGAKNKNIIMILNKPFHNLKLFKNSNEIKTATSTIKIKEGINKIIFNAFLSPKGPDIIELFLKDKEDLVKYGIAFVPTIKNSLMLQNIFKEKNNCNLLFTYSEKYKNFVAQCKTNENVTTLETII</sequence>
<proteinExistence type="predicted"/>
<accession>A0A6C0J4P4</accession>
<evidence type="ECO:0008006" key="2">
    <source>
        <dbReference type="Google" id="ProtNLM"/>
    </source>
</evidence>
<evidence type="ECO:0000313" key="1">
    <source>
        <dbReference type="EMBL" id="QHT99665.1"/>
    </source>
</evidence>
<protein>
    <recommendedName>
        <fullName evidence="2">mRNA capping enzyme adenylation domain-containing protein</fullName>
    </recommendedName>
</protein>
<dbReference type="EMBL" id="MN740312">
    <property type="protein sequence ID" value="QHT99665.1"/>
    <property type="molecule type" value="Genomic_DNA"/>
</dbReference>
<organism evidence="1">
    <name type="scientific">viral metagenome</name>
    <dbReference type="NCBI Taxonomy" id="1070528"/>
    <lineage>
        <taxon>unclassified sequences</taxon>
        <taxon>metagenomes</taxon>
        <taxon>organismal metagenomes</taxon>
    </lineage>
</organism>